<evidence type="ECO:0000256" key="1">
    <source>
        <dbReference type="ARBA" id="ARBA00005564"/>
    </source>
</evidence>
<accession>A0ABV7YZT4</accession>
<dbReference type="EMBL" id="JBHRYQ010000001">
    <property type="protein sequence ID" value="MFC3812490.1"/>
    <property type="molecule type" value="Genomic_DNA"/>
</dbReference>
<keyword evidence="6" id="KW-1185">Reference proteome</keyword>
<comment type="similarity">
    <text evidence="1">Belongs to the cycloisomerase 2 family.</text>
</comment>
<dbReference type="Pfam" id="PF10282">
    <property type="entry name" value="Lactonase"/>
    <property type="match status" value="1"/>
</dbReference>
<dbReference type="PANTHER" id="PTHR30344:SF1">
    <property type="entry name" value="6-PHOSPHOGLUCONOLACTONASE"/>
    <property type="match status" value="1"/>
</dbReference>
<organism evidence="5 6">
    <name type="scientific">Lacihabitans lacunae</name>
    <dbReference type="NCBI Taxonomy" id="1028214"/>
    <lineage>
        <taxon>Bacteria</taxon>
        <taxon>Pseudomonadati</taxon>
        <taxon>Bacteroidota</taxon>
        <taxon>Cytophagia</taxon>
        <taxon>Cytophagales</taxon>
        <taxon>Leadbetterellaceae</taxon>
        <taxon>Lacihabitans</taxon>
    </lineage>
</organism>
<dbReference type="InterPro" id="IPR011048">
    <property type="entry name" value="Haem_d1_sf"/>
</dbReference>
<proteinExistence type="inferred from homology"/>
<keyword evidence="2" id="KW-0313">Glucose metabolism</keyword>
<gene>
    <name evidence="5" type="ORF">ACFOOI_17655</name>
</gene>
<evidence type="ECO:0000256" key="4">
    <source>
        <dbReference type="SAM" id="SignalP"/>
    </source>
</evidence>
<dbReference type="SUPFAM" id="SSF51004">
    <property type="entry name" value="C-terminal (heme d1) domain of cytochrome cd1-nitrite reductase"/>
    <property type="match status" value="1"/>
</dbReference>
<evidence type="ECO:0000256" key="2">
    <source>
        <dbReference type="ARBA" id="ARBA00022526"/>
    </source>
</evidence>
<feature type="chain" id="PRO_5046477295" evidence="4">
    <location>
        <begin position="22"/>
        <end position="373"/>
    </location>
</feature>
<dbReference type="InterPro" id="IPR015943">
    <property type="entry name" value="WD40/YVTN_repeat-like_dom_sf"/>
</dbReference>
<dbReference type="PROSITE" id="PS51257">
    <property type="entry name" value="PROKAR_LIPOPROTEIN"/>
    <property type="match status" value="1"/>
</dbReference>
<dbReference type="PANTHER" id="PTHR30344">
    <property type="entry name" value="6-PHOSPHOGLUCONOLACTONASE-RELATED"/>
    <property type="match status" value="1"/>
</dbReference>
<dbReference type="InterPro" id="IPR019405">
    <property type="entry name" value="Lactonase_7-beta_prop"/>
</dbReference>
<dbReference type="InterPro" id="IPR050282">
    <property type="entry name" value="Cycloisomerase_2"/>
</dbReference>
<name>A0ABV7YZT4_9BACT</name>
<reference evidence="6" key="1">
    <citation type="journal article" date="2019" name="Int. J. Syst. Evol. Microbiol.">
        <title>The Global Catalogue of Microorganisms (GCM) 10K type strain sequencing project: providing services to taxonomists for standard genome sequencing and annotation.</title>
        <authorList>
            <consortium name="The Broad Institute Genomics Platform"/>
            <consortium name="The Broad Institute Genome Sequencing Center for Infectious Disease"/>
            <person name="Wu L."/>
            <person name="Ma J."/>
        </authorList>
    </citation>
    <scope>NUCLEOTIDE SEQUENCE [LARGE SCALE GENOMIC DNA]</scope>
    <source>
        <strain evidence="6">CECT 7956</strain>
    </source>
</reference>
<comment type="caution">
    <text evidence="5">The sequence shown here is derived from an EMBL/GenBank/DDBJ whole genome shotgun (WGS) entry which is preliminary data.</text>
</comment>
<keyword evidence="2" id="KW-0119">Carbohydrate metabolism</keyword>
<evidence type="ECO:0000256" key="3">
    <source>
        <dbReference type="SAM" id="MobiDB-lite"/>
    </source>
</evidence>
<dbReference type="Gene3D" id="2.130.10.10">
    <property type="entry name" value="YVTN repeat-like/Quinoprotein amine dehydrogenase"/>
    <property type="match status" value="1"/>
</dbReference>
<sequence length="373" mass="40927">MKIKLIVAVLISMLVSCSVSKESKQKGKTYRFLVGDYSKKGAEGVYFCEFNPTEKSTKIISHSPELEDPSFLAISADQKHVYAICETKGGSVKSFGFDEKTGAFTFKNMVSSGGAHPCYITLDKTGKWAFTGNYTGGSLAVLPVKADGSLEEPSQTIQHVGSGPNKSRQEKPHVHSVNISPDNKNLYVADLGTDIVTNYAFDEVTCKLSKVQEMPVKAGSGPRHIAFHPNLPLMYVIQEMAGIITQFSVKDGMLTKVEEVSTLPKDFKGENSCADIHFSPDGKFLYGSNRFYDMIVTFAVDEQTGKLTQLSQTSVKGKVPRNFGITPDGKYLLVANQETDNIVIFERDAKTGALKDLNLELEISMPVCIKFLK</sequence>
<feature type="signal peptide" evidence="4">
    <location>
        <begin position="1"/>
        <end position="21"/>
    </location>
</feature>
<keyword evidence="4" id="KW-0732">Signal</keyword>
<evidence type="ECO:0000313" key="5">
    <source>
        <dbReference type="EMBL" id="MFC3812490.1"/>
    </source>
</evidence>
<protein>
    <submittedName>
        <fullName evidence="5">Lactonase family protein</fullName>
    </submittedName>
</protein>
<feature type="region of interest" description="Disordered" evidence="3">
    <location>
        <begin position="153"/>
        <end position="172"/>
    </location>
</feature>
<dbReference type="Proteomes" id="UP001595616">
    <property type="component" value="Unassembled WGS sequence"/>
</dbReference>
<dbReference type="RefSeq" id="WP_379839371.1">
    <property type="nucleotide sequence ID" value="NZ_JBHRYQ010000001.1"/>
</dbReference>
<evidence type="ECO:0000313" key="6">
    <source>
        <dbReference type="Proteomes" id="UP001595616"/>
    </source>
</evidence>